<dbReference type="InterPro" id="IPR011623">
    <property type="entry name" value="7TMR_DISM_rcpt_extracell_dom1"/>
</dbReference>
<dbReference type="Pfam" id="PF07695">
    <property type="entry name" value="7TMR-DISM_7TM"/>
    <property type="match status" value="1"/>
</dbReference>
<keyword evidence="3" id="KW-1133">Transmembrane helix</keyword>
<feature type="transmembrane region" description="Helical" evidence="3">
    <location>
        <begin position="286"/>
        <end position="303"/>
    </location>
</feature>
<dbReference type="PANTHER" id="PTHR45138:SF9">
    <property type="entry name" value="DIGUANYLATE CYCLASE DGCM-RELATED"/>
    <property type="match status" value="1"/>
</dbReference>
<accession>A0A7W7K4U7</accession>
<comment type="catalytic activity">
    <reaction evidence="2">
        <text>2 GTP = 3',3'-c-di-GMP + 2 diphosphate</text>
        <dbReference type="Rhea" id="RHEA:24898"/>
        <dbReference type="ChEBI" id="CHEBI:33019"/>
        <dbReference type="ChEBI" id="CHEBI:37565"/>
        <dbReference type="ChEBI" id="CHEBI:58805"/>
        <dbReference type="EC" id="2.7.7.65"/>
    </reaction>
</comment>
<dbReference type="InterPro" id="IPR029787">
    <property type="entry name" value="Nucleotide_cyclase"/>
</dbReference>
<keyword evidence="3" id="KW-0472">Membrane</keyword>
<feature type="transmembrane region" description="Helical" evidence="3">
    <location>
        <begin position="258"/>
        <end position="279"/>
    </location>
</feature>
<feature type="transmembrane region" description="Helical" evidence="3">
    <location>
        <begin position="166"/>
        <end position="187"/>
    </location>
</feature>
<dbReference type="CDD" id="cd01949">
    <property type="entry name" value="GGDEF"/>
    <property type="match status" value="1"/>
</dbReference>
<proteinExistence type="predicted"/>
<name>A0A7W7K4U7_9SPHN</name>
<dbReference type="AlphaFoldDB" id="A0A7W7K4U7"/>
<comment type="caution">
    <text evidence="5">The sequence shown here is derived from an EMBL/GenBank/DDBJ whole genome shotgun (WGS) entry which is preliminary data.</text>
</comment>
<dbReference type="InterPro" id="IPR000160">
    <property type="entry name" value="GGDEF_dom"/>
</dbReference>
<dbReference type="GO" id="GO:0005886">
    <property type="term" value="C:plasma membrane"/>
    <property type="evidence" value="ECO:0007669"/>
    <property type="project" value="TreeGrafter"/>
</dbReference>
<dbReference type="GO" id="GO:0043709">
    <property type="term" value="P:cell adhesion involved in single-species biofilm formation"/>
    <property type="evidence" value="ECO:0007669"/>
    <property type="project" value="TreeGrafter"/>
</dbReference>
<dbReference type="GO" id="GO:0052621">
    <property type="term" value="F:diguanylate cyclase activity"/>
    <property type="evidence" value="ECO:0007669"/>
    <property type="project" value="UniProtKB-EC"/>
</dbReference>
<evidence type="ECO:0000256" key="3">
    <source>
        <dbReference type="SAM" id="Phobius"/>
    </source>
</evidence>
<dbReference type="EC" id="2.7.7.65" evidence="1"/>
<dbReference type="InterPro" id="IPR050469">
    <property type="entry name" value="Diguanylate_Cyclase"/>
</dbReference>
<dbReference type="PANTHER" id="PTHR45138">
    <property type="entry name" value="REGULATORY COMPONENTS OF SENSORY TRANSDUCTION SYSTEM"/>
    <property type="match status" value="1"/>
</dbReference>
<feature type="transmembrane region" description="Helical" evidence="3">
    <location>
        <begin position="199"/>
        <end position="219"/>
    </location>
</feature>
<dbReference type="Pfam" id="PF00990">
    <property type="entry name" value="GGDEF"/>
    <property type="match status" value="1"/>
</dbReference>
<dbReference type="EMBL" id="JACHLN010000004">
    <property type="protein sequence ID" value="MBB4841064.1"/>
    <property type="molecule type" value="Genomic_DNA"/>
</dbReference>
<dbReference type="GO" id="GO:1902201">
    <property type="term" value="P:negative regulation of bacterial-type flagellum-dependent cell motility"/>
    <property type="evidence" value="ECO:0007669"/>
    <property type="project" value="TreeGrafter"/>
</dbReference>
<sequence length="514" mass="57523">MNPAELVRHPERFDCTTKQYKLGPGDYWALSQPINAVSTPERPLVINFASLWQQRLSARLFYADGHVHRYRTDARGITPLIQLGALAALPVPPSKAPLARVLWHVEGAANVRGVLLGAELSDTQRIATTNLAMAALYTGFAGMCLALIVYNFALWCAMRYRFQLHYCALLTVLVGYGLSSSGAMAWFWPDMVNNDRLRFNYLFLGLAGGAAALFTLSFFEMKIRSRRLDIYTRVVATAVPLSGIVVFLFGAIDLRLADMFYTLTILGLISIVVPTLWYAWMQRSHFLWLFALAWSAPVVLAMMRVLANLHVLPWSFWLDNSTIVSMMFEALVSALAVAYRIKFLRDERDEAITREVLARRLADTDPLTGLLNRRAFLDQALGRPGEQQLLIVDIDHFKRVNETLGHDGGDEVLRLFARTLRSATPADSLVARLGGEEFALLSHSSTPIEPEQLLNKLRQTRMPFDLKVTASIGACTGPLADDKNWKALYRCADIALFEAKSAGRDRARARREAA</sequence>
<feature type="transmembrane region" description="Helical" evidence="3">
    <location>
        <begin position="231"/>
        <end position="252"/>
    </location>
</feature>
<feature type="transmembrane region" description="Helical" evidence="3">
    <location>
        <begin position="323"/>
        <end position="341"/>
    </location>
</feature>
<evidence type="ECO:0000313" key="6">
    <source>
        <dbReference type="Proteomes" id="UP000575241"/>
    </source>
</evidence>
<evidence type="ECO:0000256" key="2">
    <source>
        <dbReference type="ARBA" id="ARBA00034247"/>
    </source>
</evidence>
<dbReference type="Gene3D" id="3.30.70.270">
    <property type="match status" value="1"/>
</dbReference>
<feature type="transmembrane region" description="Helical" evidence="3">
    <location>
        <begin position="131"/>
        <end position="154"/>
    </location>
</feature>
<gene>
    <name evidence="5" type="ORF">HNP52_004161</name>
</gene>
<protein>
    <recommendedName>
        <fullName evidence="1">diguanylate cyclase</fullName>
        <ecNumber evidence="1">2.7.7.65</ecNumber>
    </recommendedName>
</protein>
<dbReference type="SUPFAM" id="SSF55073">
    <property type="entry name" value="Nucleotide cyclase"/>
    <property type="match status" value="1"/>
</dbReference>
<keyword evidence="6" id="KW-1185">Reference proteome</keyword>
<dbReference type="RefSeq" id="WP_260396289.1">
    <property type="nucleotide sequence ID" value="NZ_JACHLN010000004.1"/>
</dbReference>
<evidence type="ECO:0000313" key="5">
    <source>
        <dbReference type="EMBL" id="MBB4841064.1"/>
    </source>
</evidence>
<organism evidence="5 6">
    <name type="scientific">Sphingomonas kyeonggiensis</name>
    <dbReference type="NCBI Taxonomy" id="1268553"/>
    <lineage>
        <taxon>Bacteria</taxon>
        <taxon>Pseudomonadati</taxon>
        <taxon>Pseudomonadota</taxon>
        <taxon>Alphaproteobacteria</taxon>
        <taxon>Sphingomonadales</taxon>
        <taxon>Sphingomonadaceae</taxon>
        <taxon>Sphingomonas</taxon>
    </lineage>
</organism>
<dbReference type="SMART" id="SM00267">
    <property type="entry name" value="GGDEF"/>
    <property type="match status" value="1"/>
</dbReference>
<dbReference type="PROSITE" id="PS50887">
    <property type="entry name" value="GGDEF"/>
    <property type="match status" value="1"/>
</dbReference>
<evidence type="ECO:0000259" key="4">
    <source>
        <dbReference type="PROSITE" id="PS50887"/>
    </source>
</evidence>
<dbReference type="InterPro" id="IPR043128">
    <property type="entry name" value="Rev_trsase/Diguanyl_cyclase"/>
</dbReference>
<feature type="domain" description="GGDEF" evidence="4">
    <location>
        <begin position="385"/>
        <end position="512"/>
    </location>
</feature>
<keyword evidence="3" id="KW-0812">Transmembrane</keyword>
<evidence type="ECO:0000256" key="1">
    <source>
        <dbReference type="ARBA" id="ARBA00012528"/>
    </source>
</evidence>
<dbReference type="NCBIfam" id="TIGR00254">
    <property type="entry name" value="GGDEF"/>
    <property type="match status" value="1"/>
</dbReference>
<reference evidence="5 6" key="1">
    <citation type="submission" date="2020-08" db="EMBL/GenBank/DDBJ databases">
        <title>Functional genomics of gut bacteria from endangered species of beetles.</title>
        <authorList>
            <person name="Carlos-Shanley C."/>
        </authorList>
    </citation>
    <scope>NUCLEOTIDE SEQUENCE [LARGE SCALE GENOMIC DNA]</scope>
    <source>
        <strain evidence="5 6">S00224</strain>
    </source>
</reference>
<dbReference type="Proteomes" id="UP000575241">
    <property type="component" value="Unassembled WGS sequence"/>
</dbReference>